<comment type="catalytic activity">
    <reaction evidence="1">
        <text>Hydrolysis of the -Gly-|-Gly- bond in the pentaglycine inter-peptide link joining staphylococcal cell wall peptidoglycans.</text>
        <dbReference type="EC" id="3.4.24.75"/>
    </reaction>
</comment>
<dbReference type="AlphaFoldDB" id="A0AAQ0IGB0"/>
<proteinExistence type="inferred from homology"/>
<comment type="similarity">
    <text evidence="3">Belongs to the peptidase M23B family.</text>
</comment>
<reference evidence="8" key="1">
    <citation type="journal article" date="2021" name="Front. Microbiol.">
        <title>Presence and Characterization of a Novel cfr-Carrying Tn558 Transposon Derivative in Staphylococcus delphini Isolated From Retail Food.</title>
        <authorList>
            <person name="Zhang F."/>
            <person name="Wu S."/>
            <person name="Huang J."/>
            <person name="Yang R."/>
            <person name="Zhang J."/>
            <person name="Lei T."/>
            <person name="Dai J."/>
            <person name="Ding Y."/>
            <person name="Xue L."/>
            <person name="Wang J."/>
            <person name="Chen M."/>
            <person name="Wu Q."/>
        </authorList>
    </citation>
    <scope>NUCLEOTIDE SEQUENCE</scope>
    <source>
        <strain evidence="8">2794-1</strain>
    </source>
</reference>
<dbReference type="CDD" id="cd12797">
    <property type="entry name" value="M23_peptidase"/>
    <property type="match status" value="1"/>
</dbReference>
<dbReference type="Gene3D" id="2.70.70.10">
    <property type="entry name" value="Glucose Permease (Domain IIA)"/>
    <property type="match status" value="1"/>
</dbReference>
<keyword evidence="5" id="KW-0645">Protease</keyword>
<dbReference type="EC" id="3.4.24.75" evidence="4"/>
<evidence type="ECO:0000313" key="9">
    <source>
        <dbReference type="Proteomes" id="UP000675994"/>
    </source>
</evidence>
<keyword evidence="6" id="KW-0732">Signal</keyword>
<organism evidence="8 9">
    <name type="scientific">Staphylococcus delphini</name>
    <dbReference type="NCBI Taxonomy" id="53344"/>
    <lineage>
        <taxon>Bacteria</taxon>
        <taxon>Bacillati</taxon>
        <taxon>Bacillota</taxon>
        <taxon>Bacilli</taxon>
        <taxon>Bacillales</taxon>
        <taxon>Staphylococcaceae</taxon>
        <taxon>Staphylococcus</taxon>
        <taxon>Staphylococcus intermedius group</taxon>
    </lineage>
</organism>
<evidence type="ECO:0000256" key="4">
    <source>
        <dbReference type="ARBA" id="ARBA00012322"/>
    </source>
</evidence>
<evidence type="ECO:0000256" key="5">
    <source>
        <dbReference type="ARBA" id="ARBA00023049"/>
    </source>
</evidence>
<evidence type="ECO:0000256" key="3">
    <source>
        <dbReference type="ARBA" id="ARBA00006646"/>
    </source>
</evidence>
<keyword evidence="5" id="KW-0378">Hydrolase</keyword>
<dbReference type="InterPro" id="IPR050570">
    <property type="entry name" value="Cell_wall_metabolism_enzyme"/>
</dbReference>
<dbReference type="EMBL" id="CP063367">
    <property type="protein sequence ID" value="QUM69530.1"/>
    <property type="molecule type" value="Genomic_DNA"/>
</dbReference>
<dbReference type="SUPFAM" id="SSF51261">
    <property type="entry name" value="Duplicated hybrid motif"/>
    <property type="match status" value="1"/>
</dbReference>
<dbReference type="GO" id="GO:0006508">
    <property type="term" value="P:proteolysis"/>
    <property type="evidence" value="ECO:0007669"/>
    <property type="project" value="UniProtKB-KW"/>
</dbReference>
<keyword evidence="5" id="KW-0482">Metalloprotease</keyword>
<dbReference type="PANTHER" id="PTHR21666:SF270">
    <property type="entry name" value="MUREIN HYDROLASE ACTIVATOR ENVC"/>
    <property type="match status" value="1"/>
</dbReference>
<evidence type="ECO:0000256" key="6">
    <source>
        <dbReference type="SAM" id="SignalP"/>
    </source>
</evidence>
<evidence type="ECO:0000256" key="1">
    <source>
        <dbReference type="ARBA" id="ARBA00001667"/>
    </source>
</evidence>
<dbReference type="GO" id="GO:0004222">
    <property type="term" value="F:metalloendopeptidase activity"/>
    <property type="evidence" value="ECO:0007669"/>
    <property type="project" value="TreeGrafter"/>
</dbReference>
<gene>
    <name evidence="8" type="ORF">IPU22_00810</name>
</gene>
<dbReference type="Pfam" id="PF01551">
    <property type="entry name" value="Peptidase_M23"/>
    <property type="match status" value="1"/>
</dbReference>
<dbReference type="RefSeq" id="WP_212574982.1">
    <property type="nucleotide sequence ID" value="NZ_CP063367.1"/>
</dbReference>
<dbReference type="PANTHER" id="PTHR21666">
    <property type="entry name" value="PEPTIDASE-RELATED"/>
    <property type="match status" value="1"/>
</dbReference>
<dbReference type="InterPro" id="IPR011055">
    <property type="entry name" value="Dup_hybrid_motif"/>
</dbReference>
<feature type="signal peptide" evidence="6">
    <location>
        <begin position="1"/>
        <end position="20"/>
    </location>
</feature>
<feature type="chain" id="PRO_5043000750" description="lysostaphin" evidence="6">
    <location>
        <begin position="21"/>
        <end position="306"/>
    </location>
</feature>
<feature type="domain" description="M23ase beta-sheet core" evidence="7">
    <location>
        <begin position="198"/>
        <end position="288"/>
    </location>
</feature>
<name>A0AAQ0IGB0_9STAP</name>
<evidence type="ECO:0000256" key="2">
    <source>
        <dbReference type="ARBA" id="ARBA00001947"/>
    </source>
</evidence>
<dbReference type="Gene3D" id="2.40.50.290">
    <property type="match status" value="1"/>
</dbReference>
<evidence type="ECO:0000313" key="8">
    <source>
        <dbReference type="EMBL" id="QUM69530.1"/>
    </source>
</evidence>
<accession>A0AAQ0IGB0</accession>
<dbReference type="InterPro" id="IPR016047">
    <property type="entry name" value="M23ase_b-sheet_dom"/>
</dbReference>
<protein>
    <recommendedName>
        <fullName evidence="4">lysostaphin</fullName>
        <ecNumber evidence="4">3.4.24.75</ecNumber>
    </recommendedName>
</protein>
<dbReference type="Proteomes" id="UP000675994">
    <property type="component" value="Chromosome"/>
</dbReference>
<sequence length="306" mass="33915">MKKLTTATIATLGLMTFGYATQNDADAAEQTLTASYSEATHDYVTIDEQGNRHHTLDGVWNPSMFQQQLYQSSYVDAQGHMHYVYYTTTQQMNDNDYSDGYSHGYIRENGYPGYQQRRHQTEAYNASAQQWQVNTTDQLGQATTTQNHVQGSQLRTAPQNTNVQANTAESDGQTARDASWLTSHPQIQPYGQYYGGGAHYGVDYGMPVGTPVRSLTNGTVIESGWSPYGGGNQITIQEEDSNHYQWYMHMSQLNVQKGDRVTEGQQIGLSGNTGNSTAPHLHFQRMSGGVGNQYAVNPTSYLASKS</sequence>
<evidence type="ECO:0000259" key="7">
    <source>
        <dbReference type="Pfam" id="PF01551"/>
    </source>
</evidence>
<comment type="cofactor">
    <cofactor evidence="2">
        <name>Zn(2+)</name>
        <dbReference type="ChEBI" id="CHEBI:29105"/>
    </cofactor>
</comment>